<dbReference type="InterPro" id="IPR046373">
    <property type="entry name" value="Acyl-CoA_Oxase/DH_mid-dom_sf"/>
</dbReference>
<dbReference type="GO" id="GO:0055088">
    <property type="term" value="P:lipid homeostasis"/>
    <property type="evidence" value="ECO:0007669"/>
    <property type="project" value="TreeGrafter"/>
</dbReference>
<dbReference type="SUPFAM" id="SSF47203">
    <property type="entry name" value="Acyl-CoA dehydrogenase C-terminal domain-like"/>
    <property type="match status" value="1"/>
</dbReference>
<dbReference type="STRING" id="5353.A0A1Q3EFA2"/>
<dbReference type="EMBL" id="BDGU01000281">
    <property type="protein sequence ID" value="GAW05887.1"/>
    <property type="molecule type" value="Genomic_DNA"/>
</dbReference>
<dbReference type="InterPro" id="IPR009100">
    <property type="entry name" value="AcylCoA_DH/oxidase_NM_dom_sf"/>
</dbReference>
<dbReference type="Proteomes" id="UP000188533">
    <property type="component" value="Unassembled WGS sequence"/>
</dbReference>
<dbReference type="PANTHER" id="PTHR10909:SF382">
    <property type="entry name" value="ACYL-COENZYME A OXIDASE"/>
    <property type="match status" value="1"/>
</dbReference>
<accession>A0A1Q3EFA2</accession>
<dbReference type="SUPFAM" id="SSF56645">
    <property type="entry name" value="Acyl-CoA dehydrogenase NM domain-like"/>
    <property type="match status" value="1"/>
</dbReference>
<gene>
    <name evidence="1" type="ORF">LENED_007775</name>
</gene>
<organism evidence="1 2">
    <name type="scientific">Lentinula edodes</name>
    <name type="common">Shiitake mushroom</name>
    <name type="synonym">Lentinus edodes</name>
    <dbReference type="NCBI Taxonomy" id="5353"/>
    <lineage>
        <taxon>Eukaryota</taxon>
        <taxon>Fungi</taxon>
        <taxon>Dikarya</taxon>
        <taxon>Basidiomycota</taxon>
        <taxon>Agaricomycotina</taxon>
        <taxon>Agaricomycetes</taxon>
        <taxon>Agaricomycetidae</taxon>
        <taxon>Agaricales</taxon>
        <taxon>Marasmiineae</taxon>
        <taxon>Omphalotaceae</taxon>
        <taxon>Lentinula</taxon>
    </lineage>
</organism>
<dbReference type="InterPro" id="IPR036250">
    <property type="entry name" value="AcylCo_DH-like_C"/>
</dbReference>
<dbReference type="GO" id="GO:0071949">
    <property type="term" value="F:FAD binding"/>
    <property type="evidence" value="ECO:0007669"/>
    <property type="project" value="InterPro"/>
</dbReference>
<dbReference type="GO" id="GO:0005504">
    <property type="term" value="F:fatty acid binding"/>
    <property type="evidence" value="ECO:0007669"/>
    <property type="project" value="TreeGrafter"/>
</dbReference>
<keyword evidence="2" id="KW-1185">Reference proteome</keyword>
<dbReference type="GO" id="GO:0005777">
    <property type="term" value="C:peroxisome"/>
    <property type="evidence" value="ECO:0007669"/>
    <property type="project" value="InterPro"/>
</dbReference>
<sequence>MHRVKSYISSENTKLYKFPMILGSGGSGSMMFWPQLIAAASPESSSHVCVSYRFPLHFCKFEGLGTETRPTLCHNNYDSIIILKNGRNKVVVSRVLYCQIPPNHHTGASSSPEFLLPMYHLARNQLESATPKRLIPKRLMFATPKDTVSSMVLFDMYALLTCACFLPIKVLAQKIIDLDTTKSDTARNDGLQTFKRERANIPLIRNEHLSKDESVSLAYQRAKLVVRTYRLTAADVEHCSPKFWSMMTDPICSLDIAMFTILAAHVGLTIGTLSRHLKRRPDLRPLVDRLLRFDTVGIYLLTERGHGLDAFNIETTATKTKDGFILHTPREEATKFMPASTPSFGIPKVALVNAKLIVDGQDRGARLPTRSGTNPLDFSITQFNNVQLPPTALVASDITDLGPPERPLEAWWDEVWRIQLGTMAVPAPWINALKATAFIGGRYSMHRSIIGKTSNTPIISFRTQQWPVLNATAVAMVMDNWFPRSIKFAMTDTTDDRVRHAMSVIVKATVCRHFQRCVPEMAERCGAQGTFEHNYMAKIENDVITRTLHSSNALEILRFLGDHRSESFNSLVLPQSQAVIEAIGHAMAYAAAGEAKIPQPILDIYECSVIRQDPAWYSENVGLNRMAQRRREDAAVKAALPNLNAYLDALRIEDYVSAPIVSDEGWKKYVDSLPRHTGNATVEPQQIQHTQAML</sequence>
<evidence type="ECO:0000313" key="2">
    <source>
        <dbReference type="Proteomes" id="UP000188533"/>
    </source>
</evidence>
<reference evidence="1 2" key="1">
    <citation type="submission" date="2016-08" db="EMBL/GenBank/DDBJ databases">
        <authorList>
            <consortium name="Lentinula edodes genome sequencing consortium"/>
            <person name="Sakamoto Y."/>
            <person name="Nakade K."/>
            <person name="Sato S."/>
            <person name="Yoshida Y."/>
            <person name="Miyazaki K."/>
            <person name="Natsume S."/>
            <person name="Konno N."/>
        </authorList>
    </citation>
    <scope>NUCLEOTIDE SEQUENCE [LARGE SCALE GENOMIC DNA]</scope>
    <source>
        <strain evidence="1 2">NBRC 111202</strain>
    </source>
</reference>
<name>A0A1Q3EFA2_LENED</name>
<proteinExistence type="predicted"/>
<dbReference type="Gene3D" id="2.40.110.10">
    <property type="entry name" value="Butyryl-CoA Dehydrogenase, subunit A, domain 2"/>
    <property type="match status" value="1"/>
</dbReference>
<dbReference type="AlphaFoldDB" id="A0A1Q3EFA2"/>
<protein>
    <submittedName>
        <fullName evidence="1">Acyl-oxidase</fullName>
    </submittedName>
</protein>
<dbReference type="GO" id="GO:0033540">
    <property type="term" value="P:fatty acid beta-oxidation using acyl-CoA oxidase"/>
    <property type="evidence" value="ECO:0007669"/>
    <property type="project" value="TreeGrafter"/>
</dbReference>
<dbReference type="InterPro" id="IPR012258">
    <property type="entry name" value="Acyl-CoA_oxidase"/>
</dbReference>
<dbReference type="Gene3D" id="1.20.140.10">
    <property type="entry name" value="Butyryl-CoA Dehydrogenase, subunit A, domain 3"/>
    <property type="match status" value="1"/>
</dbReference>
<dbReference type="PANTHER" id="PTHR10909">
    <property type="entry name" value="ELECTRON TRANSPORT OXIDOREDUCTASE"/>
    <property type="match status" value="1"/>
</dbReference>
<dbReference type="GO" id="GO:0003997">
    <property type="term" value="F:acyl-CoA oxidase activity"/>
    <property type="evidence" value="ECO:0007669"/>
    <property type="project" value="InterPro"/>
</dbReference>
<evidence type="ECO:0000313" key="1">
    <source>
        <dbReference type="EMBL" id="GAW05887.1"/>
    </source>
</evidence>
<comment type="caution">
    <text evidence="1">The sequence shown here is derived from an EMBL/GenBank/DDBJ whole genome shotgun (WGS) entry which is preliminary data.</text>
</comment>
<reference evidence="1 2" key="2">
    <citation type="submission" date="2017-02" db="EMBL/GenBank/DDBJ databases">
        <title>A genome survey and senescence transcriptome analysis in Lentinula edodes.</title>
        <authorList>
            <person name="Sakamoto Y."/>
            <person name="Nakade K."/>
            <person name="Sato S."/>
            <person name="Yoshida Y."/>
            <person name="Miyazaki K."/>
            <person name="Natsume S."/>
            <person name="Konno N."/>
        </authorList>
    </citation>
    <scope>NUCLEOTIDE SEQUENCE [LARGE SCALE GENOMIC DNA]</scope>
    <source>
        <strain evidence="1 2">NBRC 111202</strain>
    </source>
</reference>